<dbReference type="AlphaFoldDB" id="A0A364NA39"/>
<dbReference type="InterPro" id="IPR007727">
    <property type="entry name" value="Spo12"/>
</dbReference>
<keyword evidence="5 6" id="KW-0539">Nucleus</keyword>
<feature type="coiled-coil region" evidence="7">
    <location>
        <begin position="575"/>
        <end position="602"/>
    </location>
</feature>
<comment type="caution">
    <text evidence="10">The sequence shown here is derived from an EMBL/GenBank/DDBJ whole genome shotgun (WGS) entry which is preliminary data.</text>
</comment>
<gene>
    <name evidence="10" type="ORF">DDE83_002456</name>
</gene>
<keyword evidence="6" id="KW-0156">Chromatin regulator</keyword>
<dbReference type="InterPro" id="IPR013083">
    <property type="entry name" value="Znf_RING/FYVE/PHD"/>
</dbReference>
<name>A0A364NA39_STELY</name>
<keyword evidence="6 7" id="KW-0175">Coiled coil</keyword>
<dbReference type="Gene3D" id="3.30.40.10">
    <property type="entry name" value="Zinc/RING finger domain, C3HC4 (zinc finger)"/>
    <property type="match status" value="1"/>
</dbReference>
<evidence type="ECO:0000256" key="8">
    <source>
        <dbReference type="SAM" id="MobiDB-lite"/>
    </source>
</evidence>
<evidence type="ECO:0000256" key="5">
    <source>
        <dbReference type="ARBA" id="ARBA00023242"/>
    </source>
</evidence>
<keyword evidence="2 6" id="KW-0479">Metal-binding</keyword>
<dbReference type="STRING" id="183478.A0A364NA39"/>
<dbReference type="PANTHER" id="PTHR23163">
    <property type="entry name" value="RING FINGER PROTEIN-RELATED"/>
    <property type="match status" value="1"/>
</dbReference>
<dbReference type="Pfam" id="PF08647">
    <property type="entry name" value="BRE1"/>
    <property type="match status" value="1"/>
</dbReference>
<dbReference type="GO" id="GO:0016567">
    <property type="term" value="P:protein ubiquitination"/>
    <property type="evidence" value="ECO:0007669"/>
    <property type="project" value="UniProtKB-UniRule"/>
</dbReference>
<dbReference type="GO" id="GO:0008270">
    <property type="term" value="F:zinc ion binding"/>
    <property type="evidence" value="ECO:0007669"/>
    <property type="project" value="UniProtKB-KW"/>
</dbReference>
<dbReference type="UniPathway" id="UPA00143"/>
<comment type="similarity">
    <text evidence="6">Belongs to the BRE1 family.</text>
</comment>
<feature type="coiled-coil region" evidence="7">
    <location>
        <begin position="70"/>
        <end position="97"/>
    </location>
</feature>
<comment type="subcellular location">
    <subcellularLocation>
        <location evidence="1 6">Nucleus</location>
    </subcellularLocation>
</comment>
<keyword evidence="6" id="KW-0808">Transferase</keyword>
<dbReference type="Proteomes" id="UP000249619">
    <property type="component" value="Unassembled WGS sequence"/>
</dbReference>
<feature type="compositionally biased region" description="Basic and acidic residues" evidence="8">
    <location>
        <begin position="926"/>
        <end position="938"/>
    </location>
</feature>
<accession>A0A364NA39</accession>
<keyword evidence="3 6" id="KW-0863">Zinc-finger</keyword>
<dbReference type="GO" id="GO:0061630">
    <property type="term" value="F:ubiquitin protein ligase activity"/>
    <property type="evidence" value="ECO:0007669"/>
    <property type="project" value="UniProtKB-EC"/>
</dbReference>
<feature type="coiled-coil region" evidence="7">
    <location>
        <begin position="638"/>
        <end position="665"/>
    </location>
</feature>
<evidence type="ECO:0000313" key="10">
    <source>
        <dbReference type="EMBL" id="RAR14189.1"/>
    </source>
</evidence>
<dbReference type="GO" id="GO:0006325">
    <property type="term" value="P:chromatin organization"/>
    <property type="evidence" value="ECO:0007669"/>
    <property type="project" value="UniProtKB-KW"/>
</dbReference>
<dbReference type="GO" id="GO:0033503">
    <property type="term" value="C:HULC complex"/>
    <property type="evidence" value="ECO:0007669"/>
    <property type="project" value="TreeGrafter"/>
</dbReference>
<dbReference type="Pfam" id="PF05032">
    <property type="entry name" value="Spo12"/>
    <property type="match status" value="1"/>
</dbReference>
<evidence type="ECO:0000259" key="9">
    <source>
        <dbReference type="Pfam" id="PF26095"/>
    </source>
</evidence>
<dbReference type="SUPFAM" id="SSF57850">
    <property type="entry name" value="RING/U-box"/>
    <property type="match status" value="1"/>
</dbReference>
<evidence type="ECO:0000256" key="4">
    <source>
        <dbReference type="ARBA" id="ARBA00022833"/>
    </source>
</evidence>
<feature type="region of interest" description="Disordered" evidence="8">
    <location>
        <begin position="890"/>
        <end position="938"/>
    </location>
</feature>
<dbReference type="InterPro" id="IPR013956">
    <property type="entry name" value="E3_ubiquit_lig_Bre1"/>
</dbReference>
<protein>
    <recommendedName>
        <fullName evidence="6">E3 ubiquitin protein ligase</fullName>
        <ecNumber evidence="6">2.3.2.27</ecNumber>
    </recommendedName>
</protein>
<reference evidence="11" key="1">
    <citation type="submission" date="2018-05" db="EMBL/GenBank/DDBJ databases">
        <title>Draft genome sequence of Stemphylium lycopersici strain CIDEFI 213.</title>
        <authorList>
            <person name="Medina R."/>
            <person name="Franco M.E.E."/>
            <person name="Lucentini C.G."/>
            <person name="Saparrat M.C.N."/>
            <person name="Balatti P.A."/>
        </authorList>
    </citation>
    <scope>NUCLEOTIDE SEQUENCE [LARGE SCALE GENOMIC DNA]</scope>
    <source>
        <strain evidence="11">CIDEFI 213</strain>
    </source>
</reference>
<dbReference type="EMBL" id="QGDH01000025">
    <property type="protein sequence ID" value="RAR14189.1"/>
    <property type="molecule type" value="Genomic_DNA"/>
</dbReference>
<dbReference type="Pfam" id="PF26095">
    <property type="entry name" value="CC_Bre1"/>
    <property type="match status" value="1"/>
</dbReference>
<feature type="compositionally biased region" description="Basic and acidic residues" evidence="8">
    <location>
        <begin position="28"/>
        <end position="42"/>
    </location>
</feature>
<feature type="coiled-coil region" evidence="7">
    <location>
        <begin position="282"/>
        <end position="464"/>
    </location>
</feature>
<dbReference type="PANTHER" id="PTHR23163:SF0">
    <property type="entry name" value="E3 UBIQUITIN-PROTEIN LIGASE BRE1"/>
    <property type="match status" value="1"/>
</dbReference>
<organism evidence="10 11">
    <name type="scientific">Stemphylium lycopersici</name>
    <name type="common">Tomato gray leaf spot disease fungus</name>
    <name type="synonym">Thyrospora lycopersici</name>
    <dbReference type="NCBI Taxonomy" id="183478"/>
    <lineage>
        <taxon>Eukaryota</taxon>
        <taxon>Fungi</taxon>
        <taxon>Dikarya</taxon>
        <taxon>Ascomycota</taxon>
        <taxon>Pezizomycotina</taxon>
        <taxon>Dothideomycetes</taxon>
        <taxon>Pleosporomycetidae</taxon>
        <taxon>Pleosporales</taxon>
        <taxon>Pleosporineae</taxon>
        <taxon>Pleosporaceae</taxon>
        <taxon>Stemphylium</taxon>
    </lineage>
</organism>
<feature type="coiled-coil region" evidence="7">
    <location>
        <begin position="202"/>
        <end position="229"/>
    </location>
</feature>
<feature type="region of interest" description="Disordered" evidence="8">
    <location>
        <begin position="242"/>
        <end position="276"/>
    </location>
</feature>
<evidence type="ECO:0000256" key="3">
    <source>
        <dbReference type="ARBA" id="ARBA00022771"/>
    </source>
</evidence>
<keyword evidence="4 6" id="KW-0862">Zinc</keyword>
<evidence type="ECO:0000313" key="11">
    <source>
        <dbReference type="Proteomes" id="UP000249619"/>
    </source>
</evidence>
<dbReference type="GO" id="GO:0005634">
    <property type="term" value="C:nucleus"/>
    <property type="evidence" value="ECO:0007669"/>
    <property type="project" value="UniProtKB-SubCell"/>
</dbReference>
<evidence type="ECO:0000256" key="2">
    <source>
        <dbReference type="ARBA" id="ARBA00022723"/>
    </source>
</evidence>
<dbReference type="EC" id="2.3.2.27" evidence="6"/>
<keyword evidence="11" id="KW-1185">Reference proteome</keyword>
<dbReference type="InterPro" id="IPR058643">
    <property type="entry name" value="BRE1-like_CC"/>
</dbReference>
<comment type="catalytic activity">
    <reaction evidence="6">
        <text>S-ubiquitinyl-[E2 ubiquitin-conjugating enzyme]-L-cysteine + [acceptor protein]-L-lysine = [E2 ubiquitin-conjugating enzyme]-L-cysteine + N(6)-ubiquitinyl-[acceptor protein]-L-lysine.</text>
        <dbReference type="EC" id="2.3.2.27"/>
    </reaction>
</comment>
<keyword evidence="6" id="KW-0833">Ubl conjugation pathway</keyword>
<proteinExistence type="inferred from homology"/>
<evidence type="ECO:0000256" key="7">
    <source>
        <dbReference type="SAM" id="Coils"/>
    </source>
</evidence>
<evidence type="ECO:0000256" key="6">
    <source>
        <dbReference type="RuleBase" id="RU365038"/>
    </source>
</evidence>
<evidence type="ECO:0000256" key="1">
    <source>
        <dbReference type="ARBA" id="ARBA00004123"/>
    </source>
</evidence>
<feature type="compositionally biased region" description="Polar residues" evidence="8">
    <location>
        <begin position="899"/>
        <end position="917"/>
    </location>
</feature>
<feature type="domain" description="BRE1-like coiled-coil containing" evidence="9">
    <location>
        <begin position="93"/>
        <end position="233"/>
    </location>
</feature>
<feature type="compositionally biased region" description="Polar residues" evidence="8">
    <location>
        <begin position="261"/>
        <end position="272"/>
    </location>
</feature>
<feature type="region of interest" description="Disordered" evidence="8">
    <location>
        <begin position="1"/>
        <end position="61"/>
    </location>
</feature>
<sequence>MEDRKRPINEDSAPPAKRQAVTVNGARSHPDADLPWKDDLEVRPPITTRPRPRPPAHSLADTATLQAFQKDAILRQMREFKREKATVESQLSELEGRSKHHDDHLRTIDAWFDQLIDEIKLRGADQLPASSGASESSPSVPPALLCEENEIFKRHLSKRKESILASLSHLFARYPASSPEVADLQKKLSELLASEKEHVIRLQRVATEKEQLSDRLDTATHRYLVAEKKLDRLKSAQVQKLEQQAVGTSAPAKEEAPSASNGTDAVNGTSPGPISEELETTKNQAIAEAAKRKQHLEQIEQENKKLTEEVSALRVKLTGLSDDDYAKTDLFKAIKSQHEDVIKRINNLEAQNISLREEAQKNQAERTAYRIKVDEEVRTTLAEHASHVSQAEANCARIRNARDELVSKNNVLEASHKDSKESIEQTKQLMSACDSRIAALESECERLRLQISEQQASMDQESSELDNLTPEQLRAKVLKLESQAKILSNELPSMESAWKKAQAIASKKIADIASWEENIAKANADKAKADQKFFAAMKTKGELEQQIRILHAQSRKATEVVSQLKEADSLSRSLVDKLEKQTAEMRSQMDELSVQHRQLQQKVNENSITAEGQVSQIAELKKLVEAKDATCTAAKHAQRESETERDKLAAQVTGLEKQVQIYKKKSTANQSSEVSTMELLIQCQICKSKLKNTVIKTCGHMFCDHDSQPRERRRSKWVRTKDGEVQGPVRSRGVGLSNDVPNASLAVAPRDAASTSTLGDDYYNHHNCARRKPFKSHPHPPTCIHCEPRTTKQKGFRKNHPSKITARQLQQPQIYPIAMSPNVLASRDTNAQVKPMSSPENDAEKKDIKSLDYHRQVLQSRLNNEQEQKYVSPSDDIQSPATQKLAAFKTKHAMKKSKPQTLFKKTSSKNFESTKSGGDTLMFADIPKDGAKKDGAEA</sequence>
<comment type="pathway">
    <text evidence="6">Protein modification; protein ubiquitination.</text>
</comment>